<evidence type="ECO:0000256" key="2">
    <source>
        <dbReference type="PROSITE-ProRule" id="PRU00023"/>
    </source>
</evidence>
<feature type="repeat" description="ANK" evidence="2">
    <location>
        <begin position="234"/>
        <end position="266"/>
    </location>
</feature>
<dbReference type="Proteomes" id="UP000050795">
    <property type="component" value="Unassembled WGS sequence"/>
</dbReference>
<dbReference type="GO" id="GO:0005739">
    <property type="term" value="C:mitochondrion"/>
    <property type="evidence" value="ECO:0007669"/>
    <property type="project" value="TreeGrafter"/>
</dbReference>
<sequence length="425" mass="47871">MTSFGKYVSNFVKTAVSSISPNKIISYTISQYESEYQDCERLLQEKSIYYFYKVANHFDMVYLPGLVGSSGSGENIHAYSLFRFQGEEEAGVAMFSRFMEVLDPLHLACISVGLTIDRTCLEKITTYSRNNYGWGAAHVAAAISWRELFLGEPVRRLLNEYDPISGLTPLRIAIKEKDEETVRFLVTLDNITAFESDGDGNTVVHLAAEHASKRILCLLLQNLKCLNVNALNIYGESPLHIACRINSLECVEELLKAGCNPLVGEAELFPMHIAVNNDSIECVDLLFANCPRCINLPDLINHNTPIHLTRNFKIFERLCDLGANLDARNDMGLTVLHMKVRDNNFEEVLALLINGADPNLCDIDGATPLHYAIIYNTSIHVIRALLAFEADPCAVNNNQHSCRHLLCRDSERYIHSDERYITFEH</sequence>
<proteinExistence type="predicted"/>
<dbReference type="Pfam" id="PF12796">
    <property type="entry name" value="Ank_2"/>
    <property type="match status" value="1"/>
</dbReference>
<protein>
    <recommendedName>
        <fullName evidence="5">ANK_REP_REGION domain-containing protein</fullName>
    </recommendedName>
</protein>
<dbReference type="Pfam" id="PF13637">
    <property type="entry name" value="Ank_4"/>
    <property type="match status" value="1"/>
</dbReference>
<feature type="repeat" description="ANK" evidence="2">
    <location>
        <begin position="331"/>
        <end position="363"/>
    </location>
</feature>
<evidence type="ECO:0000256" key="1">
    <source>
        <dbReference type="ARBA" id="ARBA00022801"/>
    </source>
</evidence>
<dbReference type="PANTHER" id="PTHR24139:SF34">
    <property type="entry name" value="85_88 KDA CALCIUM-INDEPENDENT PHOSPHOLIPASE A2"/>
    <property type="match status" value="1"/>
</dbReference>
<dbReference type="AlphaFoldDB" id="A0AA85JB16"/>
<organism evidence="3 4">
    <name type="scientific">Trichobilharzia regenti</name>
    <name type="common">Nasal bird schistosome</name>
    <dbReference type="NCBI Taxonomy" id="157069"/>
    <lineage>
        <taxon>Eukaryota</taxon>
        <taxon>Metazoa</taxon>
        <taxon>Spiralia</taxon>
        <taxon>Lophotrochozoa</taxon>
        <taxon>Platyhelminthes</taxon>
        <taxon>Trematoda</taxon>
        <taxon>Digenea</taxon>
        <taxon>Strigeidida</taxon>
        <taxon>Schistosomatoidea</taxon>
        <taxon>Schistosomatidae</taxon>
        <taxon>Trichobilharzia</taxon>
    </lineage>
</organism>
<dbReference type="PROSITE" id="PS50088">
    <property type="entry name" value="ANK_REPEAT"/>
    <property type="match status" value="3"/>
</dbReference>
<name>A0AA85JB16_TRIRE</name>
<dbReference type="PROSITE" id="PS50297">
    <property type="entry name" value="ANK_REP_REGION"/>
    <property type="match status" value="2"/>
</dbReference>
<dbReference type="Gene3D" id="1.25.40.20">
    <property type="entry name" value="Ankyrin repeat-containing domain"/>
    <property type="match status" value="3"/>
</dbReference>
<evidence type="ECO:0008006" key="5">
    <source>
        <dbReference type="Google" id="ProtNLM"/>
    </source>
</evidence>
<dbReference type="SMART" id="SM00248">
    <property type="entry name" value="ANK"/>
    <property type="match status" value="7"/>
</dbReference>
<dbReference type="GO" id="GO:0052816">
    <property type="term" value="F:long-chain fatty acyl-CoA hydrolase activity"/>
    <property type="evidence" value="ECO:0007669"/>
    <property type="project" value="TreeGrafter"/>
</dbReference>
<evidence type="ECO:0000313" key="3">
    <source>
        <dbReference type="Proteomes" id="UP000050795"/>
    </source>
</evidence>
<dbReference type="SUPFAM" id="SSF48403">
    <property type="entry name" value="Ankyrin repeat"/>
    <property type="match status" value="1"/>
</dbReference>
<evidence type="ECO:0000313" key="4">
    <source>
        <dbReference type="WBParaSite" id="TREG1_142490.2"/>
    </source>
</evidence>
<dbReference type="WBParaSite" id="TREG1_142490.2">
    <property type="protein sequence ID" value="TREG1_142490.2"/>
    <property type="gene ID" value="TREG1_142490"/>
</dbReference>
<dbReference type="PANTHER" id="PTHR24139">
    <property type="entry name" value="CALCIUM-INDEPENDENT PHOSPHOLIPASE A2"/>
    <property type="match status" value="1"/>
</dbReference>
<dbReference type="GO" id="GO:2000304">
    <property type="term" value="P:positive regulation of ceramide biosynthetic process"/>
    <property type="evidence" value="ECO:0007669"/>
    <property type="project" value="TreeGrafter"/>
</dbReference>
<dbReference type="InterPro" id="IPR002110">
    <property type="entry name" value="Ankyrin_rpt"/>
</dbReference>
<feature type="repeat" description="ANK" evidence="2">
    <location>
        <begin position="364"/>
        <end position="397"/>
    </location>
</feature>
<keyword evidence="2" id="KW-0040">ANK repeat</keyword>
<reference evidence="3" key="1">
    <citation type="submission" date="2022-06" db="EMBL/GenBank/DDBJ databases">
        <authorList>
            <person name="Berger JAMES D."/>
            <person name="Berger JAMES D."/>
        </authorList>
    </citation>
    <scope>NUCLEOTIDE SEQUENCE [LARGE SCALE GENOMIC DNA]</scope>
</reference>
<accession>A0AA85JB16</accession>
<reference evidence="4" key="2">
    <citation type="submission" date="2023-11" db="UniProtKB">
        <authorList>
            <consortium name="WormBaseParasite"/>
        </authorList>
    </citation>
    <scope>IDENTIFICATION</scope>
</reference>
<keyword evidence="3" id="KW-1185">Reference proteome</keyword>
<keyword evidence="1" id="KW-0378">Hydrolase</keyword>
<dbReference type="InterPro" id="IPR036770">
    <property type="entry name" value="Ankyrin_rpt-contain_sf"/>
</dbReference>
<dbReference type="GO" id="GO:0047499">
    <property type="term" value="F:calcium-independent phospholipase A2 activity"/>
    <property type="evidence" value="ECO:0007669"/>
    <property type="project" value="InterPro"/>
</dbReference>
<dbReference type="InterPro" id="IPR047148">
    <property type="entry name" value="PLPL9"/>
</dbReference>